<reference evidence="1" key="1">
    <citation type="submission" date="2020-05" db="EMBL/GenBank/DDBJ databases">
        <authorList>
            <person name="Chiriac C."/>
            <person name="Salcher M."/>
            <person name="Ghai R."/>
            <person name="Kavagutti S V."/>
        </authorList>
    </citation>
    <scope>NUCLEOTIDE SEQUENCE</scope>
</reference>
<dbReference type="EMBL" id="CAFABK010000016">
    <property type="protein sequence ID" value="CAB4826675.1"/>
    <property type="molecule type" value="Genomic_DNA"/>
</dbReference>
<accession>A0A6J7A1J1</accession>
<proteinExistence type="predicted"/>
<name>A0A6J7A1J1_9ZZZZ</name>
<dbReference type="AlphaFoldDB" id="A0A6J7A1J1"/>
<organism evidence="1">
    <name type="scientific">freshwater metagenome</name>
    <dbReference type="NCBI Taxonomy" id="449393"/>
    <lineage>
        <taxon>unclassified sequences</taxon>
        <taxon>metagenomes</taxon>
        <taxon>ecological metagenomes</taxon>
    </lineage>
</organism>
<evidence type="ECO:0000313" key="1">
    <source>
        <dbReference type="EMBL" id="CAB4826675.1"/>
    </source>
</evidence>
<protein>
    <submittedName>
        <fullName evidence="1">Unannotated protein</fullName>
    </submittedName>
</protein>
<gene>
    <name evidence="1" type="ORF">UFOPK3204_00549</name>
</gene>
<sequence>MVAPEVLLGADISDGSNSNLVDLLAVADTMFGFISREFATTGGVSHTISTRICMSLT</sequence>